<dbReference type="RefSeq" id="WP_204539344.1">
    <property type="nucleotide sequence ID" value="NZ_JAFBFI010000003.1"/>
</dbReference>
<comment type="caution">
    <text evidence="1">The sequence shown here is derived from an EMBL/GenBank/DDBJ whole genome shotgun (WGS) entry which is preliminary data.</text>
</comment>
<accession>A0ABS2QFW0</accession>
<name>A0ABS2QFW0_9BACI</name>
<evidence type="ECO:0000313" key="2">
    <source>
        <dbReference type="Proteomes" id="UP000823486"/>
    </source>
</evidence>
<reference evidence="1 2" key="1">
    <citation type="submission" date="2021-01" db="EMBL/GenBank/DDBJ databases">
        <title>Genomic Encyclopedia of Type Strains, Phase IV (KMG-IV): sequencing the most valuable type-strain genomes for metagenomic binning, comparative biology and taxonomic classification.</title>
        <authorList>
            <person name="Goeker M."/>
        </authorList>
    </citation>
    <scope>NUCLEOTIDE SEQUENCE [LARGE SCALE GENOMIC DNA]</scope>
    <source>
        <strain evidence="1 2">DSM 105482</strain>
    </source>
</reference>
<dbReference type="Proteomes" id="UP000823486">
    <property type="component" value="Unassembled WGS sequence"/>
</dbReference>
<evidence type="ECO:0008006" key="3">
    <source>
        <dbReference type="Google" id="ProtNLM"/>
    </source>
</evidence>
<sequence>MGKLLRAAVEKRKRYLITHLNNLGSYKDSYLNGKTLTELEHEYAYQIKCKAGGKHEKENRSI</sequence>
<organism evidence="1 2">
    <name type="scientific">Peribacillus deserti</name>
    <dbReference type="NCBI Taxonomy" id="673318"/>
    <lineage>
        <taxon>Bacteria</taxon>
        <taxon>Bacillati</taxon>
        <taxon>Bacillota</taxon>
        <taxon>Bacilli</taxon>
        <taxon>Bacillales</taxon>
        <taxon>Bacillaceae</taxon>
        <taxon>Peribacillus</taxon>
    </lineage>
</organism>
<gene>
    <name evidence="1" type="ORF">JOC77_000971</name>
</gene>
<protein>
    <recommendedName>
        <fullName evidence="3">Fur-regulated basic protein FbpA</fullName>
    </recommendedName>
</protein>
<proteinExistence type="predicted"/>
<dbReference type="EMBL" id="JAFBFI010000003">
    <property type="protein sequence ID" value="MBM7691564.1"/>
    <property type="molecule type" value="Genomic_DNA"/>
</dbReference>
<keyword evidence="2" id="KW-1185">Reference proteome</keyword>
<evidence type="ECO:0000313" key="1">
    <source>
        <dbReference type="EMBL" id="MBM7691564.1"/>
    </source>
</evidence>